<dbReference type="SUPFAM" id="SSF54373">
    <property type="entry name" value="FAD-linked reductases, C-terminal domain"/>
    <property type="match status" value="1"/>
</dbReference>
<feature type="signal peptide" evidence="3">
    <location>
        <begin position="1"/>
        <end position="31"/>
    </location>
</feature>
<evidence type="ECO:0000259" key="4">
    <source>
        <dbReference type="PROSITE" id="PS00623"/>
    </source>
</evidence>
<evidence type="ECO:0000256" key="3">
    <source>
        <dbReference type="SAM" id="SignalP"/>
    </source>
</evidence>
<comment type="caution">
    <text evidence="6">The sequence shown here is derived from an EMBL/GenBank/DDBJ whole genome shotgun (WGS) entry which is preliminary data.</text>
</comment>
<sequence length="607" mass="65767">MPEINSHRIASWKTLGTALYLLTSLFTQSLAWNTPSGNCSLNANSFDFIVVGGGTAGLAVASRLSQEVPEWCILVLEAGADGREEPGITIPGRKGSTFGSKYDWNLTTTPQEGLLGRKVSVTRGKVLGGSSALNLLSWDRGARAEYNSWEELGSPGWNWKSMYASMLKAENFFPSPEYGDEGVGYGGPVQTIISRGYPDHLKRFIPTMVSLGLPQNNESLNGNLIGTMRQPTNIRPSDYTRSYSPAYLELASPNLFVRVDTRDGTILNVSKEVIISAGTYQSPGLLELSGIGNEKVLRAAGINKTVYHLPGVGENFQDHWRIQNSYKLKAGFKSQDKLRYNLTFAAQQLALYNQNQVSLYDSFGPGYAFLNWSQISNGTADSQYVLALNATTSASPVTKKKLEFLTDAKHSAEVPQIEIIASDGYTGGQGYPANGTALYGSDFFTLIAGIMHPFSLGSVHINTSSISVQPLINAGYLAEKYDLSAVIAASKYMQRVANTAPLSSVWESEYEPGPDVVTEEQWDIFVRKNTFTVSHPVGTCAMLPESDGGVVDPELKVYGTSGLRVVDASIIPLLPSAHIQTAVYGIAERAAEFIVAEWAANQTALVS</sequence>
<dbReference type="PANTHER" id="PTHR11552:SF115">
    <property type="entry name" value="DEHYDROGENASE XPTC-RELATED"/>
    <property type="match status" value="1"/>
</dbReference>
<gene>
    <name evidence="6" type="ORF">PVAG01_08465</name>
</gene>
<dbReference type="SUPFAM" id="SSF51905">
    <property type="entry name" value="FAD/NAD(P)-binding domain"/>
    <property type="match status" value="1"/>
</dbReference>
<dbReference type="PIRSF" id="PIRSF000137">
    <property type="entry name" value="Alcohol_oxidase"/>
    <property type="match status" value="1"/>
</dbReference>
<keyword evidence="2" id="KW-0285">Flavoprotein</keyword>
<dbReference type="InterPro" id="IPR012132">
    <property type="entry name" value="GMC_OxRdtase"/>
</dbReference>
<organism evidence="6 7">
    <name type="scientific">Phlyctema vagabunda</name>
    <dbReference type="NCBI Taxonomy" id="108571"/>
    <lineage>
        <taxon>Eukaryota</taxon>
        <taxon>Fungi</taxon>
        <taxon>Dikarya</taxon>
        <taxon>Ascomycota</taxon>
        <taxon>Pezizomycotina</taxon>
        <taxon>Leotiomycetes</taxon>
        <taxon>Helotiales</taxon>
        <taxon>Dermateaceae</taxon>
        <taxon>Phlyctema</taxon>
    </lineage>
</organism>
<dbReference type="InterPro" id="IPR007867">
    <property type="entry name" value="GMC_OxRtase_C"/>
</dbReference>
<proteinExistence type="inferred from homology"/>
<dbReference type="PROSITE" id="PS00624">
    <property type="entry name" value="GMC_OXRED_2"/>
    <property type="match status" value="1"/>
</dbReference>
<comment type="similarity">
    <text evidence="1 2">Belongs to the GMC oxidoreductase family.</text>
</comment>
<dbReference type="InterPro" id="IPR036188">
    <property type="entry name" value="FAD/NAD-bd_sf"/>
</dbReference>
<name>A0ABR4P9H1_9HELO</name>
<dbReference type="EMBL" id="JBFCZG010000007">
    <property type="protein sequence ID" value="KAL3419966.1"/>
    <property type="molecule type" value="Genomic_DNA"/>
</dbReference>
<dbReference type="Proteomes" id="UP001629113">
    <property type="component" value="Unassembled WGS sequence"/>
</dbReference>
<keyword evidence="2" id="KW-0274">FAD</keyword>
<dbReference type="InterPro" id="IPR000172">
    <property type="entry name" value="GMC_OxRdtase_N"/>
</dbReference>
<reference evidence="6 7" key="1">
    <citation type="submission" date="2024-06" db="EMBL/GenBank/DDBJ databases">
        <title>Complete genome of Phlyctema vagabunda strain 19-DSS-EL-015.</title>
        <authorList>
            <person name="Fiorenzani C."/>
        </authorList>
    </citation>
    <scope>NUCLEOTIDE SEQUENCE [LARGE SCALE GENOMIC DNA]</scope>
    <source>
        <strain evidence="6 7">19-DSS-EL-015</strain>
    </source>
</reference>
<evidence type="ECO:0000256" key="1">
    <source>
        <dbReference type="ARBA" id="ARBA00010790"/>
    </source>
</evidence>
<protein>
    <submittedName>
        <fullName evidence="6">GMC oxidoreductase</fullName>
    </submittedName>
</protein>
<dbReference type="PANTHER" id="PTHR11552">
    <property type="entry name" value="GLUCOSE-METHANOL-CHOLINE GMC OXIDOREDUCTASE"/>
    <property type="match status" value="1"/>
</dbReference>
<evidence type="ECO:0000313" key="6">
    <source>
        <dbReference type="EMBL" id="KAL3419966.1"/>
    </source>
</evidence>
<keyword evidence="7" id="KW-1185">Reference proteome</keyword>
<feature type="domain" description="Glucose-methanol-choline oxidoreductase N-terminal" evidence="4">
    <location>
        <begin position="124"/>
        <end position="147"/>
    </location>
</feature>
<keyword evidence="3" id="KW-0732">Signal</keyword>
<feature type="chain" id="PRO_5046774545" evidence="3">
    <location>
        <begin position="32"/>
        <end position="607"/>
    </location>
</feature>
<evidence type="ECO:0000313" key="7">
    <source>
        <dbReference type="Proteomes" id="UP001629113"/>
    </source>
</evidence>
<accession>A0ABR4P9H1</accession>
<feature type="domain" description="Glucose-methanol-choline oxidoreductase N-terminal" evidence="5">
    <location>
        <begin position="278"/>
        <end position="292"/>
    </location>
</feature>
<dbReference type="Gene3D" id="3.30.560.10">
    <property type="entry name" value="Glucose Oxidase, domain 3"/>
    <property type="match status" value="1"/>
</dbReference>
<dbReference type="Pfam" id="PF05199">
    <property type="entry name" value="GMC_oxred_C"/>
    <property type="match status" value="1"/>
</dbReference>
<evidence type="ECO:0000256" key="2">
    <source>
        <dbReference type="RuleBase" id="RU003968"/>
    </source>
</evidence>
<dbReference type="PROSITE" id="PS00623">
    <property type="entry name" value="GMC_OXRED_1"/>
    <property type="match status" value="1"/>
</dbReference>
<dbReference type="Gene3D" id="3.50.50.60">
    <property type="entry name" value="FAD/NAD(P)-binding domain"/>
    <property type="match status" value="2"/>
</dbReference>
<dbReference type="Pfam" id="PF00732">
    <property type="entry name" value="GMC_oxred_N"/>
    <property type="match status" value="2"/>
</dbReference>
<evidence type="ECO:0000259" key="5">
    <source>
        <dbReference type="PROSITE" id="PS00624"/>
    </source>
</evidence>